<feature type="chain" id="PRO_5046115979" evidence="2">
    <location>
        <begin position="21"/>
        <end position="203"/>
    </location>
</feature>
<keyword evidence="1 2" id="KW-0732">Signal</keyword>
<dbReference type="EMBL" id="JAQIBC010000009">
    <property type="protein sequence ID" value="MDM5264522.1"/>
    <property type="molecule type" value="Genomic_DNA"/>
</dbReference>
<reference evidence="4" key="1">
    <citation type="submission" date="2023-01" db="EMBL/GenBank/DDBJ databases">
        <title>Sulfurovum sp. XTW-4 genome assembly.</title>
        <authorList>
            <person name="Wang J."/>
        </authorList>
    </citation>
    <scope>NUCLEOTIDE SEQUENCE</scope>
    <source>
        <strain evidence="4">XTW-4</strain>
    </source>
</reference>
<evidence type="ECO:0000313" key="4">
    <source>
        <dbReference type="EMBL" id="MDM5264522.1"/>
    </source>
</evidence>
<dbReference type="Gene3D" id="2.40.160.20">
    <property type="match status" value="1"/>
</dbReference>
<evidence type="ECO:0000313" key="5">
    <source>
        <dbReference type="Proteomes" id="UP001169066"/>
    </source>
</evidence>
<gene>
    <name evidence="4" type="ORF">PF327_09990</name>
</gene>
<dbReference type="Pfam" id="PF13505">
    <property type="entry name" value="OMP_b-brl"/>
    <property type="match status" value="1"/>
</dbReference>
<name>A0ABT7QTV9_9BACT</name>
<accession>A0ABT7QTV9</accession>
<protein>
    <submittedName>
        <fullName evidence="4">Porin family protein</fullName>
    </submittedName>
</protein>
<sequence length="203" mass="22578">MKKSLVIAALSAHLTTQLFAGGDIAPVTVNEPVLEEVAHGHHEESKFYVVVAGMMLLGDEIQHGEALLDGDNDYGYGFGIDIGYRLGNGFALEYDYTYGKNTVYEITAHDEVKATSTYHTSALDIVYTYEATHKLGIFGKVGYEFEWEEISELNIDEREDDFVFGAGIEYALNKKYKLLAEYEHSLIEGPHGDAILAGVMYNF</sequence>
<evidence type="ECO:0000256" key="1">
    <source>
        <dbReference type="ARBA" id="ARBA00022729"/>
    </source>
</evidence>
<feature type="signal peptide" evidence="2">
    <location>
        <begin position="1"/>
        <end position="20"/>
    </location>
</feature>
<comment type="caution">
    <text evidence="4">The sequence shown here is derived from an EMBL/GenBank/DDBJ whole genome shotgun (WGS) entry which is preliminary data.</text>
</comment>
<evidence type="ECO:0000256" key="2">
    <source>
        <dbReference type="SAM" id="SignalP"/>
    </source>
</evidence>
<proteinExistence type="predicted"/>
<evidence type="ECO:0000259" key="3">
    <source>
        <dbReference type="Pfam" id="PF13505"/>
    </source>
</evidence>
<organism evidence="4 5">
    <name type="scientific">Sulfurovum xiamenensis</name>
    <dbReference type="NCBI Taxonomy" id="3019066"/>
    <lineage>
        <taxon>Bacteria</taxon>
        <taxon>Pseudomonadati</taxon>
        <taxon>Campylobacterota</taxon>
        <taxon>Epsilonproteobacteria</taxon>
        <taxon>Campylobacterales</taxon>
        <taxon>Sulfurovaceae</taxon>
        <taxon>Sulfurovum</taxon>
    </lineage>
</organism>
<dbReference type="InterPro" id="IPR027385">
    <property type="entry name" value="Beta-barrel_OMP"/>
</dbReference>
<dbReference type="Proteomes" id="UP001169066">
    <property type="component" value="Unassembled WGS sequence"/>
</dbReference>
<feature type="domain" description="Outer membrane protein beta-barrel" evidence="3">
    <location>
        <begin position="69"/>
        <end position="203"/>
    </location>
</feature>
<keyword evidence="5" id="KW-1185">Reference proteome</keyword>
<dbReference type="InterPro" id="IPR011250">
    <property type="entry name" value="OMP/PagP_B-barrel"/>
</dbReference>
<dbReference type="RefSeq" id="WP_289402420.1">
    <property type="nucleotide sequence ID" value="NZ_JAQIBC010000009.1"/>
</dbReference>
<dbReference type="SUPFAM" id="SSF56925">
    <property type="entry name" value="OMPA-like"/>
    <property type="match status" value="1"/>
</dbReference>